<dbReference type="OrthoDB" id="9996086at2759"/>
<evidence type="ECO:0000256" key="5">
    <source>
        <dbReference type="ARBA" id="ARBA00022925"/>
    </source>
</evidence>
<proteinExistence type="inferred from homology"/>
<keyword evidence="4 13" id="KW-0812">Transmembrane</keyword>
<dbReference type="PANTHER" id="PTHR24240">
    <property type="entry name" value="OPSIN"/>
    <property type="match status" value="1"/>
</dbReference>
<protein>
    <submittedName>
        <fullName evidence="17">Melanopsin</fullName>
    </submittedName>
</protein>
<dbReference type="GO" id="GO:0009881">
    <property type="term" value="F:photoreceptor activity"/>
    <property type="evidence" value="ECO:0007669"/>
    <property type="project" value="UniProtKB-KW"/>
</dbReference>
<dbReference type="PRINTS" id="PR00237">
    <property type="entry name" value="GPCRRHODOPSN"/>
</dbReference>
<feature type="compositionally biased region" description="Basic and acidic residues" evidence="14">
    <location>
        <begin position="613"/>
        <end position="638"/>
    </location>
</feature>
<dbReference type="GO" id="GO:0007602">
    <property type="term" value="P:phototransduction"/>
    <property type="evidence" value="ECO:0007669"/>
    <property type="project" value="UniProtKB-KW"/>
</dbReference>
<dbReference type="Pfam" id="PF00001">
    <property type="entry name" value="7tm_1"/>
    <property type="match status" value="1"/>
</dbReference>
<dbReference type="PROSITE" id="PS50262">
    <property type="entry name" value="G_PROTEIN_RECEP_F1_2"/>
    <property type="match status" value="1"/>
</dbReference>
<name>A0A6P4Z112_BRABE</name>
<feature type="transmembrane region" description="Helical" evidence="13">
    <location>
        <begin position="329"/>
        <end position="355"/>
    </location>
</feature>
<evidence type="ECO:0000256" key="4">
    <source>
        <dbReference type="ARBA" id="ARBA00022692"/>
    </source>
</evidence>
<feature type="region of interest" description="Disordered" evidence="14">
    <location>
        <begin position="471"/>
        <end position="490"/>
    </location>
</feature>
<feature type="transmembrane region" description="Helical" evidence="13">
    <location>
        <begin position="100"/>
        <end position="125"/>
    </location>
</feature>
<evidence type="ECO:0000256" key="1">
    <source>
        <dbReference type="ARBA" id="ARBA00004141"/>
    </source>
</evidence>
<gene>
    <name evidence="17" type="primary">LOC109478243</name>
</gene>
<keyword evidence="16" id="KW-1185">Reference proteome</keyword>
<dbReference type="PROSITE" id="PS00237">
    <property type="entry name" value="G_PROTEIN_RECEP_F1_1"/>
    <property type="match status" value="1"/>
</dbReference>
<evidence type="ECO:0000256" key="2">
    <source>
        <dbReference type="ARBA" id="ARBA00022543"/>
    </source>
</evidence>
<dbReference type="Gene3D" id="1.20.1070.10">
    <property type="entry name" value="Rhodopsin 7-helix transmembrane proteins"/>
    <property type="match status" value="1"/>
</dbReference>
<evidence type="ECO:0000256" key="3">
    <source>
        <dbReference type="ARBA" id="ARBA00022606"/>
    </source>
</evidence>
<dbReference type="RefSeq" id="XP_019635260.1">
    <property type="nucleotide sequence ID" value="XM_019779701.1"/>
</dbReference>
<evidence type="ECO:0000256" key="6">
    <source>
        <dbReference type="ARBA" id="ARBA00022989"/>
    </source>
</evidence>
<evidence type="ECO:0000256" key="8">
    <source>
        <dbReference type="ARBA" id="ARBA00023040"/>
    </source>
</evidence>
<dbReference type="GeneID" id="109478243"/>
<feature type="domain" description="G-protein coupled receptors family 1 profile" evidence="15">
    <location>
        <begin position="116"/>
        <end position="382"/>
    </location>
</feature>
<evidence type="ECO:0000259" key="15">
    <source>
        <dbReference type="PROSITE" id="PS50262"/>
    </source>
</evidence>
<keyword evidence="8 13" id="KW-0297">G-protein coupled receptor</keyword>
<keyword evidence="12 13" id="KW-0807">Transducer</keyword>
<dbReference type="KEGG" id="bbel:109478243"/>
<evidence type="ECO:0000256" key="10">
    <source>
        <dbReference type="ARBA" id="ARBA00023157"/>
    </source>
</evidence>
<organism evidence="16 17">
    <name type="scientific">Branchiostoma belcheri</name>
    <name type="common">Amphioxus</name>
    <dbReference type="NCBI Taxonomy" id="7741"/>
    <lineage>
        <taxon>Eukaryota</taxon>
        <taxon>Metazoa</taxon>
        <taxon>Chordata</taxon>
        <taxon>Cephalochordata</taxon>
        <taxon>Leptocardii</taxon>
        <taxon>Amphioxiformes</taxon>
        <taxon>Branchiostomatidae</taxon>
        <taxon>Branchiostoma</taxon>
    </lineage>
</organism>
<dbReference type="InterPro" id="IPR017452">
    <property type="entry name" value="GPCR_Rhodpsn_7TM"/>
</dbReference>
<feature type="transmembrane region" description="Helical" evidence="13">
    <location>
        <begin position="261"/>
        <end position="285"/>
    </location>
</feature>
<dbReference type="InterPro" id="IPR050125">
    <property type="entry name" value="GPCR_opsins"/>
</dbReference>
<evidence type="ECO:0000256" key="7">
    <source>
        <dbReference type="ARBA" id="ARBA00022991"/>
    </source>
</evidence>
<keyword evidence="6 13" id="KW-1133">Transmembrane helix</keyword>
<dbReference type="PRINTS" id="PR00238">
    <property type="entry name" value="OPSIN"/>
</dbReference>
<keyword evidence="11 13" id="KW-0675">Receptor</keyword>
<evidence type="ECO:0000313" key="17">
    <source>
        <dbReference type="RefSeq" id="XP_019635260.1"/>
    </source>
</evidence>
<dbReference type="PROSITE" id="PS00238">
    <property type="entry name" value="OPSIN"/>
    <property type="match status" value="1"/>
</dbReference>
<evidence type="ECO:0000256" key="13">
    <source>
        <dbReference type="RuleBase" id="RU004951"/>
    </source>
</evidence>
<dbReference type="GO" id="GO:0016020">
    <property type="term" value="C:membrane"/>
    <property type="evidence" value="ECO:0007669"/>
    <property type="project" value="UniProtKB-SubCell"/>
</dbReference>
<dbReference type="InterPro" id="IPR001760">
    <property type="entry name" value="Opsin"/>
</dbReference>
<keyword evidence="5 13" id="KW-0681">Retinal protein</keyword>
<sequence>MRGPTDYRLDARKMAELPSFQPPVNATQVDEENDAVFPTALTEWFSEVGNQVGEVALKLLSGEGDGMEVTPTPGCTGNGTVCNGTDSGGVVWDIPPLAHYMVGTAVFCIGCCGMFGNAVVVYSFIKSKGLRTPANFFIINLALSDFLMNLTNMPIFAVNSAFQRWLLSDFACELYGFAGGLFGCLSINTLMAISMDRYLVITKPFLVMRIVTKQRVMFAILLLWIWSLVWSLPPLFGWSAYVSEGFGTSCTFDYMTPKLSYHIFTYIIFFTMYFIPMGVIIYCYYNIFATVKSGDKQFGKAVKEMAHEDVKNKAQQERQRKNEIKTAKIAFIVITLFMSAWTPYAVVSALGTLGYQDLVTPYLQSIPAMFAKSSAVYNPIVYAITHPKFRAAVKKHIPCLSGCLPADEEETKTKTRGTSATASMSMTQTTAPTHDPQASVHSASSVSVDEGSGVSRQDTMMVKMEVDKRMEKAEGGATESAPQEGASVPTVSAQIEVRPSGNVTTKAEVIPSPQTSHGSSASPVPKVAELSSSATLESAAIPGKIPTPLPSQPIAAPIERHMAALADEPPPKPRGVATTVNVRRTESGYDRSQDSQQKKVVGDTHRSRSFNTTKDHFDAERPATLKQPEEIHSGDTTKKTTRQSSDTQEYDNPAFDAGITEVDTDSENETEGSYDMLSVRFQAMAEEPPVETYRKASDLAINLGKASLMLAEAHDETVL</sequence>
<feature type="region of interest" description="Disordered" evidence="14">
    <location>
        <begin position="409"/>
        <end position="455"/>
    </location>
</feature>
<feature type="transmembrane region" description="Helical" evidence="13">
    <location>
        <begin position="137"/>
        <end position="162"/>
    </location>
</feature>
<dbReference type="CDD" id="cd15336">
    <property type="entry name" value="7tmA_Melanopsin"/>
    <property type="match status" value="1"/>
</dbReference>
<evidence type="ECO:0000256" key="11">
    <source>
        <dbReference type="ARBA" id="ARBA00023170"/>
    </source>
</evidence>
<keyword evidence="2 13" id="KW-0600">Photoreceptor protein</keyword>
<dbReference type="FunFam" id="1.20.1070.10:FF:000588">
    <property type="entry name" value="Go opsin"/>
    <property type="match status" value="1"/>
</dbReference>
<dbReference type="AlphaFoldDB" id="A0A6P4Z112"/>
<reference evidence="17" key="1">
    <citation type="submission" date="2025-08" db="UniProtKB">
        <authorList>
            <consortium name="RefSeq"/>
        </authorList>
    </citation>
    <scope>IDENTIFICATION</scope>
    <source>
        <tissue evidence="17">Gonad</tissue>
    </source>
</reference>
<feature type="transmembrane region" description="Helical" evidence="13">
    <location>
        <begin position="216"/>
        <end position="241"/>
    </location>
</feature>
<dbReference type="InterPro" id="IPR000276">
    <property type="entry name" value="GPCR_Rhodpsn"/>
</dbReference>
<feature type="region of interest" description="Disordered" evidence="14">
    <location>
        <begin position="583"/>
        <end position="671"/>
    </location>
</feature>
<keyword evidence="7 13" id="KW-0157">Chromophore</keyword>
<feature type="compositionally biased region" description="Basic and acidic residues" evidence="14">
    <location>
        <begin position="583"/>
        <end position="606"/>
    </location>
</feature>
<dbReference type="SMART" id="SM01381">
    <property type="entry name" value="7TM_GPCR_Srsx"/>
    <property type="match status" value="1"/>
</dbReference>
<comment type="subcellular location">
    <subcellularLocation>
        <location evidence="1 13">Membrane</location>
        <topology evidence="1 13">Multi-pass membrane protein</topology>
    </subcellularLocation>
</comment>
<keyword evidence="9 13" id="KW-0472">Membrane</keyword>
<dbReference type="Proteomes" id="UP000515135">
    <property type="component" value="Unplaced"/>
</dbReference>
<evidence type="ECO:0000256" key="9">
    <source>
        <dbReference type="ARBA" id="ARBA00023136"/>
    </source>
</evidence>
<keyword evidence="3 13" id="KW-0716">Sensory transduction</keyword>
<feature type="compositionally biased region" description="Acidic residues" evidence="14">
    <location>
        <begin position="662"/>
        <end position="671"/>
    </location>
</feature>
<dbReference type="GO" id="GO:0004930">
    <property type="term" value="F:G protein-coupled receptor activity"/>
    <property type="evidence" value="ECO:0007669"/>
    <property type="project" value="UniProtKB-KW"/>
</dbReference>
<dbReference type="GO" id="GO:0007601">
    <property type="term" value="P:visual perception"/>
    <property type="evidence" value="ECO:0007669"/>
    <property type="project" value="InterPro"/>
</dbReference>
<evidence type="ECO:0000256" key="14">
    <source>
        <dbReference type="SAM" id="MobiDB-lite"/>
    </source>
</evidence>
<evidence type="ECO:0000313" key="16">
    <source>
        <dbReference type="Proteomes" id="UP000515135"/>
    </source>
</evidence>
<dbReference type="SUPFAM" id="SSF81321">
    <property type="entry name" value="Family A G protein-coupled receptor-like"/>
    <property type="match status" value="1"/>
</dbReference>
<comment type="caution">
    <text evidence="13">Lacks conserved residue(s) required for the propagation of feature annotation.</text>
</comment>
<dbReference type="InterPro" id="IPR027430">
    <property type="entry name" value="Retinal_BS"/>
</dbReference>
<feature type="transmembrane region" description="Helical" evidence="13">
    <location>
        <begin position="174"/>
        <end position="195"/>
    </location>
</feature>
<feature type="compositionally biased region" description="Low complexity" evidence="14">
    <location>
        <begin position="418"/>
        <end position="455"/>
    </location>
</feature>
<comment type="similarity">
    <text evidence="13">Belongs to the G-protein coupled receptor 1 family. Opsin subfamily.</text>
</comment>
<evidence type="ECO:0000256" key="12">
    <source>
        <dbReference type="ARBA" id="ARBA00023224"/>
    </source>
</evidence>
<keyword evidence="10" id="KW-1015">Disulfide bond</keyword>
<accession>A0A6P4Z112</accession>